<evidence type="ECO:0000256" key="1">
    <source>
        <dbReference type="ARBA" id="ARBA00004123"/>
    </source>
</evidence>
<evidence type="ECO:0000256" key="21">
    <source>
        <dbReference type="ARBA" id="ARBA00023137"/>
    </source>
</evidence>
<dbReference type="PANTHER" id="PTHR11042:SF163">
    <property type="entry name" value="INTERFERON-INDUCED, DOUBLE-STRANDED RNA-ACTIVATED PROTEIN KINASE"/>
    <property type="match status" value="1"/>
</dbReference>
<keyword evidence="23" id="KW-0539">Nucleus</keyword>
<comment type="subcellular location">
    <subcellularLocation>
        <location evidence="2">Cytoplasm</location>
        <location evidence="2">Perinuclear region</location>
    </subcellularLocation>
    <subcellularLocation>
        <location evidence="1">Nucleus</location>
    </subcellularLocation>
</comment>
<evidence type="ECO:0000256" key="2">
    <source>
        <dbReference type="ARBA" id="ARBA00004556"/>
    </source>
</evidence>
<dbReference type="SUPFAM" id="SSF56112">
    <property type="entry name" value="Protein kinase-like (PK-like)"/>
    <property type="match status" value="1"/>
</dbReference>
<dbReference type="EMBL" id="VBQZ03000065">
    <property type="protein sequence ID" value="MXQ90826.1"/>
    <property type="molecule type" value="Genomic_DNA"/>
</dbReference>
<dbReference type="Gene3D" id="3.30.200.20">
    <property type="entry name" value="Phosphorylase Kinase, domain 1"/>
    <property type="match status" value="1"/>
</dbReference>
<keyword evidence="21" id="KW-0829">Tyrosine-protein kinase</keyword>
<dbReference type="Pfam" id="PF00069">
    <property type="entry name" value="Pkinase"/>
    <property type="match status" value="1"/>
</dbReference>
<dbReference type="PROSITE" id="PS00108">
    <property type="entry name" value="PROTEIN_KINASE_ST"/>
    <property type="match status" value="1"/>
</dbReference>
<evidence type="ECO:0000256" key="28">
    <source>
        <dbReference type="ARBA" id="ARBA00075411"/>
    </source>
</evidence>
<evidence type="ECO:0000256" key="23">
    <source>
        <dbReference type="ARBA" id="ARBA00023242"/>
    </source>
</evidence>
<dbReference type="InterPro" id="IPR044453">
    <property type="entry name" value="EIF2AK2_DSRM_2"/>
</dbReference>
<organism evidence="37 38">
    <name type="scientific">Bos mutus</name>
    <name type="common">wild yak</name>
    <dbReference type="NCBI Taxonomy" id="72004"/>
    <lineage>
        <taxon>Eukaryota</taxon>
        <taxon>Metazoa</taxon>
        <taxon>Chordata</taxon>
        <taxon>Craniata</taxon>
        <taxon>Vertebrata</taxon>
        <taxon>Euteleostomi</taxon>
        <taxon>Mammalia</taxon>
        <taxon>Eutheria</taxon>
        <taxon>Laurasiatheria</taxon>
        <taxon>Artiodactyla</taxon>
        <taxon>Ruminantia</taxon>
        <taxon>Pecora</taxon>
        <taxon>Bovidae</taxon>
        <taxon>Bovinae</taxon>
        <taxon>Bos</taxon>
    </lineage>
</organism>
<evidence type="ECO:0000256" key="16">
    <source>
        <dbReference type="ARBA" id="ARBA00022859"/>
    </source>
</evidence>
<dbReference type="SMART" id="SM00358">
    <property type="entry name" value="DSRM"/>
    <property type="match status" value="2"/>
</dbReference>
<dbReference type="InterPro" id="IPR011009">
    <property type="entry name" value="Kinase-like_dom_sf"/>
</dbReference>
<dbReference type="InterPro" id="IPR017441">
    <property type="entry name" value="Protein_kinase_ATP_BS"/>
</dbReference>
<feature type="compositionally biased region" description="Low complexity" evidence="34">
    <location>
        <begin position="203"/>
        <end position="222"/>
    </location>
</feature>
<dbReference type="AlphaFoldDB" id="A0A6B0RSB2"/>
<dbReference type="SMART" id="SM00220">
    <property type="entry name" value="S_TKc"/>
    <property type="match status" value="1"/>
</dbReference>
<feature type="domain" description="DRBM" evidence="36">
    <location>
        <begin position="119"/>
        <end position="186"/>
    </location>
</feature>
<evidence type="ECO:0000313" key="37">
    <source>
        <dbReference type="EMBL" id="MXQ90826.1"/>
    </source>
</evidence>
<evidence type="ECO:0000256" key="7">
    <source>
        <dbReference type="ARBA" id="ARBA00022527"/>
    </source>
</evidence>
<dbReference type="GO" id="GO:0004715">
    <property type="term" value="F:non-membrane spanning protein tyrosine kinase activity"/>
    <property type="evidence" value="ECO:0007669"/>
    <property type="project" value="UniProtKB-EC"/>
</dbReference>
<evidence type="ECO:0000256" key="34">
    <source>
        <dbReference type="SAM" id="MobiDB-lite"/>
    </source>
</evidence>
<dbReference type="SUPFAM" id="SSF54768">
    <property type="entry name" value="dsRNA-binding domain-like"/>
    <property type="match status" value="2"/>
</dbReference>
<evidence type="ECO:0000256" key="17">
    <source>
        <dbReference type="ARBA" id="ARBA00022884"/>
    </source>
</evidence>
<sequence>MALLTAGWYLVQQVTRGKKMATGRSPCFYIEELNKYQQKNCVEVRYCELAKTGPPHNFRFTYQVIIDDKEYPQTEGRSKKEAKNAAAKLALEIINKDRKSVSFSSQLTTNIPEGPPIENYIGRLNTISQKKNLCVTYEECKSKGDGPEGFHYICKIGQEEYGSGVGSTKQEAKQLAAKLAYEKIESETMRDCFSAACGDVERNSPAVSTSSSESPSENGFSTNASERSDNNSGTLNSSSVSPGDGSRNNSRKVKRSLAPTFVSPVKTEGNIYSVNERLVNDFTEVTPIGSGGFGQVFKAKHKIDKKTYVIKCVKYNSEKVEREVKALATLNHPNIVHYHSCWDGHDYDPEQSLNSSRSKTRCLFIQMEYCDKGTLDQWIEKRRGKKPDKRLALDFFQQITTGVHYIHSEQLIHRDLKPGNIFLVAMNQIKIGDFGLVTYLKNDETRTSKKGTLRYMSPEQLSSVKDYGNEVDIYALGLILAELLHICPTSLETQKFFDDLRNGRLDVFDDKEKDLLEKLLSVDPKKRPTASEILKTLKEWNNVTEKKKRNTC</sequence>
<evidence type="ECO:0000256" key="13">
    <source>
        <dbReference type="ARBA" id="ARBA00022777"/>
    </source>
</evidence>
<dbReference type="EC" id="2.7.11.1" evidence="4"/>
<evidence type="ECO:0000256" key="18">
    <source>
        <dbReference type="ARBA" id="ARBA00022990"/>
    </source>
</evidence>
<evidence type="ECO:0000256" key="25">
    <source>
        <dbReference type="ARBA" id="ARBA00047899"/>
    </source>
</evidence>
<comment type="caution">
    <text evidence="37">The sequence shown here is derived from an EMBL/GenBank/DDBJ whole genome shotgun (WGS) entry which is preliminary data.</text>
</comment>
<evidence type="ECO:0000256" key="10">
    <source>
        <dbReference type="ARBA" id="ARBA00022679"/>
    </source>
</evidence>
<keyword evidence="10" id="KW-0808">Transferase</keyword>
<keyword evidence="8" id="KW-0597">Phosphoprotein</keyword>
<evidence type="ECO:0000256" key="19">
    <source>
        <dbReference type="ARBA" id="ARBA00023015"/>
    </source>
</evidence>
<dbReference type="GO" id="GO:0048471">
    <property type="term" value="C:perinuclear region of cytoplasm"/>
    <property type="evidence" value="ECO:0007669"/>
    <property type="project" value="UniProtKB-SubCell"/>
</dbReference>
<dbReference type="GO" id="GO:0003725">
    <property type="term" value="F:double-stranded RNA binding"/>
    <property type="evidence" value="ECO:0007669"/>
    <property type="project" value="InterPro"/>
</dbReference>
<evidence type="ECO:0000313" key="38">
    <source>
        <dbReference type="Proteomes" id="UP000322234"/>
    </source>
</evidence>
<dbReference type="FunFam" id="3.30.200.20:FF:000536">
    <property type="entry name" value="Eukaryotic translation initiation factor 2-alpha kinase 2"/>
    <property type="match status" value="1"/>
</dbReference>
<evidence type="ECO:0000259" key="36">
    <source>
        <dbReference type="PROSITE" id="PS50137"/>
    </source>
</evidence>
<comment type="catalytic activity">
    <reaction evidence="25">
        <text>L-threonyl-[protein] + ATP = O-phospho-L-threonyl-[protein] + ADP + H(+)</text>
        <dbReference type="Rhea" id="RHEA:46608"/>
        <dbReference type="Rhea" id="RHEA-COMP:11060"/>
        <dbReference type="Rhea" id="RHEA-COMP:11605"/>
        <dbReference type="ChEBI" id="CHEBI:15378"/>
        <dbReference type="ChEBI" id="CHEBI:30013"/>
        <dbReference type="ChEBI" id="CHEBI:30616"/>
        <dbReference type="ChEBI" id="CHEBI:61977"/>
        <dbReference type="ChEBI" id="CHEBI:456216"/>
        <dbReference type="EC" id="2.7.11.1"/>
    </reaction>
</comment>
<keyword evidence="6" id="KW-1017">Isopeptide bond</keyword>
<feature type="compositionally biased region" description="Polar residues" evidence="34">
    <location>
        <begin position="230"/>
        <end position="241"/>
    </location>
</feature>
<evidence type="ECO:0000256" key="6">
    <source>
        <dbReference type="ARBA" id="ARBA00022499"/>
    </source>
</evidence>
<evidence type="ECO:0000256" key="33">
    <source>
        <dbReference type="PROSITE-ProRule" id="PRU10141"/>
    </source>
</evidence>
<comment type="catalytic activity">
    <reaction evidence="26">
        <text>L-seryl-[protein] + ATP = O-phospho-L-seryl-[protein] + ADP + H(+)</text>
        <dbReference type="Rhea" id="RHEA:17989"/>
        <dbReference type="Rhea" id="RHEA-COMP:9863"/>
        <dbReference type="Rhea" id="RHEA-COMP:11604"/>
        <dbReference type="ChEBI" id="CHEBI:15378"/>
        <dbReference type="ChEBI" id="CHEBI:29999"/>
        <dbReference type="ChEBI" id="CHEBI:30616"/>
        <dbReference type="ChEBI" id="CHEBI:83421"/>
        <dbReference type="ChEBI" id="CHEBI:456216"/>
        <dbReference type="EC" id="2.7.11.1"/>
    </reaction>
</comment>
<dbReference type="GO" id="GO:0005524">
    <property type="term" value="F:ATP binding"/>
    <property type="evidence" value="ECO:0007669"/>
    <property type="project" value="UniProtKB-UniRule"/>
</dbReference>
<dbReference type="PROSITE" id="PS00107">
    <property type="entry name" value="PROTEIN_KINASE_ATP"/>
    <property type="match status" value="1"/>
</dbReference>
<dbReference type="FunFam" id="1.10.510.10:FF:000251">
    <property type="entry name" value="eukaryotic translation initiation factor 2-alpha kinase 3"/>
    <property type="match status" value="1"/>
</dbReference>
<evidence type="ECO:0000256" key="24">
    <source>
        <dbReference type="ARBA" id="ARBA00037982"/>
    </source>
</evidence>
<protein>
    <recommendedName>
        <fullName evidence="27">Interferon-induced, double-stranded RNA-activated protein kinase</fullName>
        <ecNumber evidence="3">2.7.10.2</ecNumber>
        <ecNumber evidence="4">2.7.11.1</ecNumber>
    </recommendedName>
    <alternativeName>
        <fullName evidence="30">Eukaryotic translation initiation factor 2-alpha kinase 2</fullName>
    </alternativeName>
    <alternativeName>
        <fullName evidence="31">Interferon-inducible RNA-dependent protein kinase</fullName>
    </alternativeName>
    <alternativeName>
        <fullName evidence="28">Protein kinase RNA-activated</fullName>
    </alternativeName>
    <alternativeName>
        <fullName evidence="29">Tyrosine-protein kinase EIF2AK2</fullName>
    </alternativeName>
</protein>
<name>A0A6B0RSB2_9CETA</name>
<dbReference type="InterPro" id="IPR014720">
    <property type="entry name" value="dsRBD_dom"/>
</dbReference>
<feature type="region of interest" description="Disordered" evidence="34">
    <location>
        <begin position="203"/>
        <end position="255"/>
    </location>
</feature>
<dbReference type="PROSITE" id="PS50011">
    <property type="entry name" value="PROTEIN_KINASE_DOM"/>
    <property type="match status" value="1"/>
</dbReference>
<keyword evidence="13" id="KW-0418">Kinase</keyword>
<evidence type="ECO:0000256" key="11">
    <source>
        <dbReference type="ARBA" id="ARBA00022737"/>
    </source>
</evidence>
<keyword evidence="5" id="KW-0963">Cytoplasm</keyword>
<feature type="domain" description="DRBM" evidence="36">
    <location>
        <begin position="28"/>
        <end position="96"/>
    </location>
</feature>
<keyword evidence="16" id="KW-0391">Immunity</keyword>
<gene>
    <name evidence="37" type="ORF">E5288_WYG019515</name>
</gene>
<dbReference type="Proteomes" id="UP000322234">
    <property type="component" value="Unassembled WGS sequence"/>
</dbReference>
<evidence type="ECO:0000256" key="12">
    <source>
        <dbReference type="ARBA" id="ARBA00022741"/>
    </source>
</evidence>
<keyword evidence="18" id="KW-0007">Acetylation</keyword>
<dbReference type="CDD" id="cd19904">
    <property type="entry name" value="DSRM_EIF2AK2_rpt2"/>
    <property type="match status" value="1"/>
</dbReference>
<keyword evidence="20" id="KW-0051">Antiviral defense</keyword>
<evidence type="ECO:0000259" key="35">
    <source>
        <dbReference type="PROSITE" id="PS50011"/>
    </source>
</evidence>
<dbReference type="GO" id="GO:0004694">
    <property type="term" value="F:eukaryotic translation initiation factor 2alpha kinase activity"/>
    <property type="evidence" value="ECO:0007669"/>
    <property type="project" value="TreeGrafter"/>
</dbReference>
<proteinExistence type="inferred from homology"/>
<evidence type="ECO:0000256" key="20">
    <source>
        <dbReference type="ARBA" id="ARBA00023118"/>
    </source>
</evidence>
<evidence type="ECO:0000256" key="32">
    <source>
        <dbReference type="PROSITE-ProRule" id="PRU00266"/>
    </source>
</evidence>
<dbReference type="InterPro" id="IPR008271">
    <property type="entry name" value="Ser/Thr_kinase_AS"/>
</dbReference>
<evidence type="ECO:0000256" key="5">
    <source>
        <dbReference type="ARBA" id="ARBA00022490"/>
    </source>
</evidence>
<dbReference type="FunFam" id="3.30.160.20:FF:000045">
    <property type="entry name" value="Eukaryotic translation initiation factor 2-alpha kinase 2"/>
    <property type="match status" value="1"/>
</dbReference>
<keyword evidence="38" id="KW-1185">Reference proteome</keyword>
<feature type="binding site" evidence="33">
    <location>
        <position position="311"/>
    </location>
    <ligand>
        <name>ATP</name>
        <dbReference type="ChEBI" id="CHEBI:30616"/>
    </ligand>
</feature>
<keyword evidence="14 33" id="KW-0067">ATP-binding</keyword>
<evidence type="ECO:0000256" key="14">
    <source>
        <dbReference type="ARBA" id="ARBA00022840"/>
    </source>
</evidence>
<evidence type="ECO:0000256" key="30">
    <source>
        <dbReference type="ARBA" id="ARBA00076429"/>
    </source>
</evidence>
<keyword evidence="19" id="KW-0805">Transcription regulation</keyword>
<keyword evidence="15" id="KW-0832">Ubl conjugation</keyword>
<keyword evidence="17 32" id="KW-0694">RNA-binding</keyword>
<keyword evidence="12 33" id="KW-0547">Nucleotide-binding</keyword>
<dbReference type="PROSITE" id="PS50137">
    <property type="entry name" value="DS_RBD"/>
    <property type="match status" value="2"/>
</dbReference>
<evidence type="ECO:0000256" key="4">
    <source>
        <dbReference type="ARBA" id="ARBA00012513"/>
    </source>
</evidence>
<keyword evidence="11" id="KW-0677">Repeat</keyword>
<dbReference type="PANTHER" id="PTHR11042">
    <property type="entry name" value="EUKARYOTIC TRANSLATION INITIATION FACTOR 2-ALPHA KINASE EIF2-ALPHA KINASE -RELATED"/>
    <property type="match status" value="1"/>
</dbReference>
<keyword evidence="7" id="KW-0723">Serine/threonine-protein kinase</keyword>
<keyword evidence="22" id="KW-0804">Transcription</keyword>
<dbReference type="Gene3D" id="1.10.510.10">
    <property type="entry name" value="Transferase(Phosphotransferase) domain 1"/>
    <property type="match status" value="1"/>
</dbReference>
<evidence type="ECO:0000256" key="31">
    <source>
        <dbReference type="ARBA" id="ARBA00078605"/>
    </source>
</evidence>
<evidence type="ECO:0000256" key="8">
    <source>
        <dbReference type="ARBA" id="ARBA00022553"/>
    </source>
</evidence>
<dbReference type="GO" id="GO:0005634">
    <property type="term" value="C:nucleus"/>
    <property type="evidence" value="ECO:0007669"/>
    <property type="project" value="UniProtKB-SubCell"/>
</dbReference>
<evidence type="ECO:0000256" key="3">
    <source>
        <dbReference type="ARBA" id="ARBA00011903"/>
    </source>
</evidence>
<dbReference type="InterPro" id="IPR050339">
    <property type="entry name" value="CC_SR_Kinase"/>
</dbReference>
<keyword evidence="9" id="KW-0399">Innate immunity</keyword>
<evidence type="ECO:0000256" key="15">
    <source>
        <dbReference type="ARBA" id="ARBA00022843"/>
    </source>
</evidence>
<dbReference type="EC" id="2.7.10.2" evidence="3"/>
<evidence type="ECO:0000256" key="9">
    <source>
        <dbReference type="ARBA" id="ARBA00022588"/>
    </source>
</evidence>
<dbReference type="Pfam" id="PF00035">
    <property type="entry name" value="dsrm"/>
    <property type="match status" value="2"/>
</dbReference>
<dbReference type="InterPro" id="IPR000719">
    <property type="entry name" value="Prot_kinase_dom"/>
</dbReference>
<evidence type="ECO:0000256" key="29">
    <source>
        <dbReference type="ARBA" id="ARBA00076023"/>
    </source>
</evidence>
<dbReference type="GO" id="GO:0051607">
    <property type="term" value="P:defense response to virus"/>
    <property type="evidence" value="ECO:0007669"/>
    <property type="project" value="UniProtKB-KW"/>
</dbReference>
<evidence type="ECO:0000256" key="22">
    <source>
        <dbReference type="ARBA" id="ARBA00023163"/>
    </source>
</evidence>
<accession>A0A6B0RSB2</accession>
<reference evidence="37" key="1">
    <citation type="submission" date="2019-10" db="EMBL/GenBank/DDBJ databases">
        <title>The sequence and de novo assembly of the wild yak genome.</title>
        <authorList>
            <person name="Liu Y."/>
        </authorList>
    </citation>
    <scope>NUCLEOTIDE SEQUENCE [LARGE SCALE GENOMIC DNA]</scope>
    <source>
        <strain evidence="37">WY2019</strain>
    </source>
</reference>
<dbReference type="Gene3D" id="3.30.160.20">
    <property type="match status" value="2"/>
</dbReference>
<dbReference type="GO" id="GO:0045087">
    <property type="term" value="P:innate immune response"/>
    <property type="evidence" value="ECO:0007669"/>
    <property type="project" value="UniProtKB-KW"/>
</dbReference>
<evidence type="ECO:0000256" key="26">
    <source>
        <dbReference type="ARBA" id="ARBA00048679"/>
    </source>
</evidence>
<feature type="domain" description="Protein kinase" evidence="35">
    <location>
        <begin position="282"/>
        <end position="541"/>
    </location>
</feature>
<evidence type="ECO:0000256" key="27">
    <source>
        <dbReference type="ARBA" id="ARBA00068989"/>
    </source>
</evidence>
<comment type="similarity">
    <text evidence="24">Belongs to the protein kinase superfamily. Ser/Thr protein kinase family. GCN2 subfamily.</text>
</comment>